<gene>
    <name evidence="1" type="ORF">OKA104_LOCUS50239</name>
</gene>
<dbReference type="EMBL" id="CAJOAY010024906">
    <property type="protein sequence ID" value="CAF4378814.1"/>
    <property type="molecule type" value="Genomic_DNA"/>
</dbReference>
<protein>
    <submittedName>
        <fullName evidence="1">Uncharacterized protein</fullName>
    </submittedName>
</protein>
<proteinExistence type="predicted"/>
<reference evidence="1" key="1">
    <citation type="submission" date="2021-02" db="EMBL/GenBank/DDBJ databases">
        <authorList>
            <person name="Nowell W R."/>
        </authorList>
    </citation>
    <scope>NUCLEOTIDE SEQUENCE</scope>
</reference>
<dbReference type="AlphaFoldDB" id="A0A820MWN6"/>
<name>A0A820MWN6_9BILA</name>
<accession>A0A820MWN6</accession>
<evidence type="ECO:0000313" key="1">
    <source>
        <dbReference type="EMBL" id="CAF4378814.1"/>
    </source>
</evidence>
<feature type="non-terminal residue" evidence="1">
    <location>
        <position position="1"/>
    </location>
</feature>
<feature type="non-terminal residue" evidence="1">
    <location>
        <position position="143"/>
    </location>
</feature>
<evidence type="ECO:0000313" key="2">
    <source>
        <dbReference type="Proteomes" id="UP000663881"/>
    </source>
</evidence>
<comment type="caution">
    <text evidence="1">The sequence shown here is derived from an EMBL/GenBank/DDBJ whole genome shotgun (WGS) entry which is preliminary data.</text>
</comment>
<sequence>TILANKSTNDFNQSIPTAIINTLFQNPVGLSNLHQSWFMNHTKRSESNLNILIQISYSRLQKNFSYSYQSETNIKQSFCNKTEFNKTFLINSSDAIVPKKFLCNNLSATDLKLFLISVQNQLDDILLTNIAPDMIKFTMGGMQ</sequence>
<dbReference type="Proteomes" id="UP000663881">
    <property type="component" value="Unassembled WGS sequence"/>
</dbReference>
<organism evidence="1 2">
    <name type="scientific">Adineta steineri</name>
    <dbReference type="NCBI Taxonomy" id="433720"/>
    <lineage>
        <taxon>Eukaryota</taxon>
        <taxon>Metazoa</taxon>
        <taxon>Spiralia</taxon>
        <taxon>Gnathifera</taxon>
        <taxon>Rotifera</taxon>
        <taxon>Eurotatoria</taxon>
        <taxon>Bdelloidea</taxon>
        <taxon>Adinetida</taxon>
        <taxon>Adinetidae</taxon>
        <taxon>Adineta</taxon>
    </lineage>
</organism>